<dbReference type="InterPro" id="IPR036388">
    <property type="entry name" value="WH-like_DNA-bd_sf"/>
</dbReference>
<dbReference type="InterPro" id="IPR052509">
    <property type="entry name" value="Metal_resp_DNA-bind_regulator"/>
</dbReference>
<proteinExistence type="predicted"/>
<dbReference type="Gene3D" id="1.10.10.10">
    <property type="entry name" value="Winged helix-like DNA-binding domain superfamily/Winged helix DNA-binding domain"/>
    <property type="match status" value="1"/>
</dbReference>
<keyword evidence="3" id="KW-1185">Reference proteome</keyword>
<evidence type="ECO:0000259" key="1">
    <source>
        <dbReference type="Pfam" id="PF03551"/>
    </source>
</evidence>
<sequence>MRSSQLLKGVLDIAVMAALSRRELYGLELLERLRGEGLTPLGDPSVYGVLRRLEQDGLVTARLEPSASGPARKYYSITPKGRADLDAADAEWSRLARVVNRLLEMRNEREQR</sequence>
<dbReference type="Pfam" id="PF03551">
    <property type="entry name" value="PadR"/>
    <property type="match status" value="1"/>
</dbReference>
<dbReference type="SUPFAM" id="SSF46785">
    <property type="entry name" value="Winged helix' DNA-binding domain"/>
    <property type="match status" value="1"/>
</dbReference>
<dbReference type="PANTHER" id="PTHR33169">
    <property type="entry name" value="PADR-FAMILY TRANSCRIPTIONAL REGULATOR"/>
    <property type="match status" value="1"/>
</dbReference>
<organism evidence="2 3">
    <name type="scientific">Actinoplanes sandaracinus</name>
    <dbReference type="NCBI Taxonomy" id="3045177"/>
    <lineage>
        <taxon>Bacteria</taxon>
        <taxon>Bacillati</taxon>
        <taxon>Actinomycetota</taxon>
        <taxon>Actinomycetes</taxon>
        <taxon>Micromonosporales</taxon>
        <taxon>Micromonosporaceae</taxon>
        <taxon>Actinoplanes</taxon>
    </lineage>
</organism>
<evidence type="ECO:0000313" key="2">
    <source>
        <dbReference type="EMBL" id="MDI6104808.1"/>
    </source>
</evidence>
<gene>
    <name evidence="2" type="ORF">QLQ12_40090</name>
</gene>
<feature type="domain" description="Transcription regulator PadR N-terminal" evidence="1">
    <location>
        <begin position="15"/>
        <end position="86"/>
    </location>
</feature>
<comment type="caution">
    <text evidence="2">The sequence shown here is derived from an EMBL/GenBank/DDBJ whole genome shotgun (WGS) entry which is preliminary data.</text>
</comment>
<dbReference type="InterPro" id="IPR005149">
    <property type="entry name" value="Tscrpt_reg_PadR_N"/>
</dbReference>
<accession>A0ABT6WYI5</accession>
<protein>
    <submittedName>
        <fullName evidence="2">PadR family transcriptional regulator</fullName>
    </submittedName>
</protein>
<evidence type="ECO:0000313" key="3">
    <source>
        <dbReference type="Proteomes" id="UP001241758"/>
    </source>
</evidence>
<dbReference type="PANTHER" id="PTHR33169:SF14">
    <property type="entry name" value="TRANSCRIPTIONAL REGULATOR RV3488"/>
    <property type="match status" value="1"/>
</dbReference>
<dbReference type="RefSeq" id="WP_282766231.1">
    <property type="nucleotide sequence ID" value="NZ_JASCTH010000037.1"/>
</dbReference>
<dbReference type="EMBL" id="JASCTH010000037">
    <property type="protein sequence ID" value="MDI6104808.1"/>
    <property type="molecule type" value="Genomic_DNA"/>
</dbReference>
<dbReference type="Proteomes" id="UP001241758">
    <property type="component" value="Unassembled WGS sequence"/>
</dbReference>
<reference evidence="2 3" key="1">
    <citation type="submission" date="2023-05" db="EMBL/GenBank/DDBJ databases">
        <title>Actinoplanes sp. NEAU-A12 genome sequencing.</title>
        <authorList>
            <person name="Wang Z.-S."/>
        </authorList>
    </citation>
    <scope>NUCLEOTIDE SEQUENCE [LARGE SCALE GENOMIC DNA]</scope>
    <source>
        <strain evidence="2 3">NEAU-A12</strain>
    </source>
</reference>
<dbReference type="InterPro" id="IPR036390">
    <property type="entry name" value="WH_DNA-bd_sf"/>
</dbReference>
<name>A0ABT6WYI5_9ACTN</name>